<dbReference type="PANTHER" id="PTHR13667:SF5">
    <property type="entry name" value="WD REPEAT-CONTAINING AND PLANAR CELL POLARITY EFFECTOR PROTEIN FRITZ HOMOLOG"/>
    <property type="match status" value="1"/>
</dbReference>
<keyword evidence="6" id="KW-0853">WD repeat</keyword>
<comment type="similarity">
    <text evidence="3">Belongs to the WD repeat fritz family.</text>
</comment>
<dbReference type="Proteomes" id="UP001152803">
    <property type="component" value="Unassembled WGS sequence"/>
</dbReference>
<keyword evidence="9" id="KW-0969">Cilium</keyword>
<dbReference type="GO" id="GO:0044782">
    <property type="term" value="P:cilium organization"/>
    <property type="evidence" value="ECO:0007669"/>
    <property type="project" value="TreeGrafter"/>
</dbReference>
<dbReference type="OrthoDB" id="10013020at2759"/>
<dbReference type="EMBL" id="JAFJMO010000018">
    <property type="protein sequence ID" value="KAJ8250284.1"/>
    <property type="molecule type" value="Genomic_DNA"/>
</dbReference>
<dbReference type="GO" id="GO:0007399">
    <property type="term" value="P:nervous system development"/>
    <property type="evidence" value="ECO:0007669"/>
    <property type="project" value="TreeGrafter"/>
</dbReference>
<evidence type="ECO:0000256" key="11">
    <source>
        <dbReference type="ARBA" id="ARBA00023212"/>
    </source>
</evidence>
<evidence type="ECO:0000256" key="4">
    <source>
        <dbReference type="ARBA" id="ARBA00022475"/>
    </source>
</evidence>
<evidence type="ECO:0000256" key="10">
    <source>
        <dbReference type="ARBA" id="ARBA00023136"/>
    </source>
</evidence>
<gene>
    <name evidence="14" type="ORF">COCON_G00222060</name>
</gene>
<evidence type="ECO:0000256" key="3">
    <source>
        <dbReference type="ARBA" id="ARBA00006059"/>
    </source>
</evidence>
<keyword evidence="15" id="KW-1185">Reference proteome</keyword>
<accession>A0A9Q1CW80</accession>
<reference evidence="14" key="1">
    <citation type="journal article" date="2023" name="Science">
        <title>Genome structures resolve the early diversification of teleost fishes.</title>
        <authorList>
            <person name="Parey E."/>
            <person name="Louis A."/>
            <person name="Montfort J."/>
            <person name="Bouchez O."/>
            <person name="Roques C."/>
            <person name="Iampietro C."/>
            <person name="Lluch J."/>
            <person name="Castinel A."/>
            <person name="Donnadieu C."/>
            <person name="Desvignes T."/>
            <person name="Floi Bucao C."/>
            <person name="Jouanno E."/>
            <person name="Wen M."/>
            <person name="Mejri S."/>
            <person name="Dirks R."/>
            <person name="Jansen H."/>
            <person name="Henkel C."/>
            <person name="Chen W.J."/>
            <person name="Zahm M."/>
            <person name="Cabau C."/>
            <person name="Klopp C."/>
            <person name="Thompson A.W."/>
            <person name="Robinson-Rechavi M."/>
            <person name="Braasch I."/>
            <person name="Lecointre G."/>
            <person name="Bobe J."/>
            <person name="Postlethwait J.H."/>
            <person name="Berthelot C."/>
            <person name="Roest Crollius H."/>
            <person name="Guiguen Y."/>
        </authorList>
    </citation>
    <scope>NUCLEOTIDE SEQUENCE</scope>
    <source>
        <strain evidence="14">Concon-B</strain>
    </source>
</reference>
<keyword evidence="7" id="KW-0677">Repeat</keyword>
<evidence type="ECO:0000313" key="14">
    <source>
        <dbReference type="EMBL" id="KAJ8250284.1"/>
    </source>
</evidence>
<evidence type="ECO:0000256" key="9">
    <source>
        <dbReference type="ARBA" id="ARBA00023069"/>
    </source>
</evidence>
<dbReference type="GO" id="GO:0097541">
    <property type="term" value="C:axonemal basal plate"/>
    <property type="evidence" value="ECO:0007669"/>
    <property type="project" value="TreeGrafter"/>
</dbReference>
<feature type="region of interest" description="Disordered" evidence="13">
    <location>
        <begin position="676"/>
        <end position="751"/>
    </location>
</feature>
<keyword evidence="5" id="KW-0963">Cytoplasm</keyword>
<evidence type="ECO:0008006" key="16">
    <source>
        <dbReference type="Google" id="ProtNLM"/>
    </source>
</evidence>
<dbReference type="Pfam" id="PF11768">
    <property type="entry name" value="Frtz"/>
    <property type="match status" value="2"/>
</dbReference>
<keyword evidence="10" id="KW-0472">Membrane</keyword>
<evidence type="ECO:0000256" key="12">
    <source>
        <dbReference type="ARBA" id="ARBA00023273"/>
    </source>
</evidence>
<evidence type="ECO:0000256" key="6">
    <source>
        <dbReference type="ARBA" id="ARBA00022574"/>
    </source>
</evidence>
<evidence type="ECO:0000256" key="8">
    <source>
        <dbReference type="ARBA" id="ARBA00022794"/>
    </source>
</evidence>
<sequence>MRQENDRGERRCFLIGGSGPEGRADWAPWLCSEAERRLSWQPVLARAQAEEAGGHRCQSRESSFSFNQMSFCLAELHLWSSKNALHVSDTDIGTYQYYDKGEPVNPTDHHYFTEKQHFTETRGLSWTPRNSRPEKLRDSLKELEELLQVSPCVGCRWRNTRSCQMLLSSGVLVTLGLSGAQLERVCVDRALAGRLGADTISDAVITDRFLLLSFAEKNKVCLVHLPKKTQGSPDLSRRADKLSFSELKISSVDLPGPAGRRLGRRVVLNRLQDMGVCWWPAVNEESWPWSPVPSEGDRANLVLLGCGGAGGLKVLSRIRTEGDPLDCRFSLAQPYQILTVELGAGESSADSCVYECARGRPQRLSVTSVPLSSRPAACCRDPWESRLLLGLRDSSLLLYDPQRGSPSWPRCPCCPPAWPGTRPGACCWWATGRGSSSASTRGCPLSECSCWRRTRPPAPPCSCPATCGPRGLAGLQWAAPPPGAEGSEVSDLLFLHYHGGPVGALRFRLGALSGGQLGPGELLQDRLRCGQAEEALGLLGAMDWSIMGAECYRALAAIADHLLRQELDEEREVQWQGRWFSQHPLVPIRGHSGDVLRPSQPLSDTVVLEYRDPISKYARRFFHHLLRYQRFEKAFLLAVDIGARDLFMDIHYVAGDKGELVLAEVAKRKANEIDAESLTTGPAGEQEWSSTCDSSAPDRLTDRRSDAQPGRRSQGLAEGSGRTSSRGQSQDSLGSRAAGRGKQTRRLDGVFPGVVPGVDTWDWAQAEFNLDASEDQVTGETGTLKVVHFGLV</sequence>
<evidence type="ECO:0000256" key="13">
    <source>
        <dbReference type="SAM" id="MobiDB-lite"/>
    </source>
</evidence>
<keyword evidence="12" id="KW-0966">Cell projection</keyword>
<evidence type="ECO:0000256" key="2">
    <source>
        <dbReference type="ARBA" id="ARBA00004430"/>
    </source>
</evidence>
<feature type="compositionally biased region" description="Low complexity" evidence="13">
    <location>
        <begin position="719"/>
        <end position="732"/>
    </location>
</feature>
<name>A0A9Q1CW80_CONCO</name>
<protein>
    <recommendedName>
        <fullName evidence="16">WD repeat-containing and planar cell polarity effector protein fritz homolog</fullName>
    </recommendedName>
</protein>
<dbReference type="InterPro" id="IPR024511">
    <property type="entry name" value="Frtz"/>
</dbReference>
<comment type="subcellular location">
    <subcellularLocation>
        <location evidence="1">Cell membrane</location>
    </subcellularLocation>
    <subcellularLocation>
        <location evidence="2">Cytoplasm</location>
        <location evidence="2">Cytoskeleton</location>
        <location evidence="2">Cilium axoneme</location>
    </subcellularLocation>
</comment>
<evidence type="ECO:0000256" key="1">
    <source>
        <dbReference type="ARBA" id="ARBA00004236"/>
    </source>
</evidence>
<dbReference type="PANTHER" id="PTHR13667">
    <property type="entry name" value="HOMOLOC-13"/>
    <property type="match status" value="1"/>
</dbReference>
<evidence type="ECO:0000256" key="5">
    <source>
        <dbReference type="ARBA" id="ARBA00022490"/>
    </source>
</evidence>
<evidence type="ECO:0000256" key="7">
    <source>
        <dbReference type="ARBA" id="ARBA00022737"/>
    </source>
</evidence>
<dbReference type="GO" id="GO:0045184">
    <property type="term" value="P:establishment of protein localization"/>
    <property type="evidence" value="ECO:0007669"/>
    <property type="project" value="TreeGrafter"/>
</dbReference>
<comment type="caution">
    <text evidence="14">The sequence shown here is derived from an EMBL/GenBank/DDBJ whole genome shotgun (WGS) entry which is preliminary data.</text>
</comment>
<dbReference type="AlphaFoldDB" id="A0A9Q1CW80"/>
<proteinExistence type="inferred from homology"/>
<organism evidence="14 15">
    <name type="scientific">Conger conger</name>
    <name type="common">Conger eel</name>
    <name type="synonym">Muraena conger</name>
    <dbReference type="NCBI Taxonomy" id="82655"/>
    <lineage>
        <taxon>Eukaryota</taxon>
        <taxon>Metazoa</taxon>
        <taxon>Chordata</taxon>
        <taxon>Craniata</taxon>
        <taxon>Vertebrata</taxon>
        <taxon>Euteleostomi</taxon>
        <taxon>Actinopterygii</taxon>
        <taxon>Neopterygii</taxon>
        <taxon>Teleostei</taxon>
        <taxon>Anguilliformes</taxon>
        <taxon>Congridae</taxon>
        <taxon>Conger</taxon>
    </lineage>
</organism>
<keyword evidence="11" id="KW-0206">Cytoskeleton</keyword>
<dbReference type="GO" id="GO:0005886">
    <property type="term" value="C:plasma membrane"/>
    <property type="evidence" value="ECO:0007669"/>
    <property type="project" value="UniProtKB-SubCell"/>
</dbReference>
<keyword evidence="4" id="KW-1003">Cell membrane</keyword>
<keyword evidence="8" id="KW-0970">Cilium biogenesis/degradation</keyword>
<evidence type="ECO:0000313" key="15">
    <source>
        <dbReference type="Proteomes" id="UP001152803"/>
    </source>
</evidence>